<name>A0A6B0UQI5_IXORI</name>
<keyword evidence="1" id="KW-0732">Signal</keyword>
<feature type="signal peptide" evidence="1">
    <location>
        <begin position="1"/>
        <end position="21"/>
    </location>
</feature>
<proteinExistence type="predicted"/>
<reference evidence="2" key="1">
    <citation type="submission" date="2019-12" db="EMBL/GenBank/DDBJ databases">
        <title>An insight into the sialome of adult female Ixodes ricinus ticks feeding for 6 days.</title>
        <authorList>
            <person name="Perner J."/>
            <person name="Ribeiro J.M.C."/>
        </authorList>
    </citation>
    <scope>NUCLEOTIDE SEQUENCE</scope>
    <source>
        <strain evidence="2">Semi-engorged</strain>
        <tissue evidence="2">Salivary glands</tissue>
    </source>
</reference>
<accession>A0A6B0UQI5</accession>
<sequence>MFLKAFFFVLCATLNFLLGSGLVPRARNSSRKLRRNASRDGNKEIEVVTEMCVLRVWFNSLEVASCTWEFGAKTIECQDAATGTFTLSLRDRAYLVRAVFCGRLSFVAHVALPYPGFTRRVFSCLFQV</sequence>
<evidence type="ECO:0000256" key="1">
    <source>
        <dbReference type="SAM" id="SignalP"/>
    </source>
</evidence>
<protein>
    <submittedName>
        <fullName evidence="2">Putative secreted protein</fullName>
    </submittedName>
</protein>
<dbReference type="EMBL" id="GIFC01009964">
    <property type="protein sequence ID" value="MXU92047.1"/>
    <property type="molecule type" value="Transcribed_RNA"/>
</dbReference>
<organism evidence="2">
    <name type="scientific">Ixodes ricinus</name>
    <name type="common">Common tick</name>
    <name type="synonym">Acarus ricinus</name>
    <dbReference type="NCBI Taxonomy" id="34613"/>
    <lineage>
        <taxon>Eukaryota</taxon>
        <taxon>Metazoa</taxon>
        <taxon>Ecdysozoa</taxon>
        <taxon>Arthropoda</taxon>
        <taxon>Chelicerata</taxon>
        <taxon>Arachnida</taxon>
        <taxon>Acari</taxon>
        <taxon>Parasitiformes</taxon>
        <taxon>Ixodida</taxon>
        <taxon>Ixodoidea</taxon>
        <taxon>Ixodidae</taxon>
        <taxon>Ixodinae</taxon>
        <taxon>Ixodes</taxon>
    </lineage>
</organism>
<evidence type="ECO:0000313" key="2">
    <source>
        <dbReference type="EMBL" id="MXU92047.1"/>
    </source>
</evidence>
<dbReference type="AlphaFoldDB" id="A0A6B0UQI5"/>
<feature type="chain" id="PRO_5025600504" evidence="1">
    <location>
        <begin position="22"/>
        <end position="128"/>
    </location>
</feature>